<evidence type="ECO:0000256" key="2">
    <source>
        <dbReference type="ARBA" id="ARBA00011066"/>
    </source>
</evidence>
<dbReference type="Gene3D" id="3.40.1160.10">
    <property type="entry name" value="Acetylglutamate kinase-like"/>
    <property type="match status" value="1"/>
</dbReference>
<dbReference type="PANTHER" id="PTHR30409">
    <property type="entry name" value="CARBAMATE KINASE"/>
    <property type="match status" value="1"/>
</dbReference>
<evidence type="ECO:0000256" key="6">
    <source>
        <dbReference type="PIRNR" id="PIRNR000723"/>
    </source>
</evidence>
<dbReference type="AlphaFoldDB" id="A0A369T6T2"/>
<comment type="pathway">
    <text evidence="1">Amino-acid degradation; L-arginine degradation via ADI pathway.</text>
</comment>
<dbReference type="GO" id="GO:0008804">
    <property type="term" value="F:carbamate kinase activity"/>
    <property type="evidence" value="ECO:0007669"/>
    <property type="project" value="UniProtKB-UniRule"/>
</dbReference>
<sequence length="300" mass="31440">MLIVAALGGNALLKRGESPTAEAQRTNLGDAAGALAELAAEHTLVVVHGNGPQVGLLALQADAYKAIKPYPLDVLGAESEGMIGYMIEQELGNRLSGRNIATLLTQIEVDADDPAFGDPSKPIGPVYDRETADRLAAERGWSIARDGEHWRRVVASPEPRHILELNTIRLLVDAGVIVICSGGGGIPVVATADGAIHGVEAVIDKDLAAALLARQLDADALLMLTDVDAVYENWGTPEQAPIRRATPADLRKRDFARGSMAPKVEAACRFVEAGGRLAGIGRLGDAVAIARGETGTVVET</sequence>
<evidence type="ECO:0000259" key="7">
    <source>
        <dbReference type="Pfam" id="PF00696"/>
    </source>
</evidence>
<reference evidence="8 9" key="1">
    <citation type="submission" date="2018-07" db="EMBL/GenBank/DDBJ databases">
        <title>Venubactetium sediminum gen. nov., sp. nov., isolated from a marine solar saltern.</title>
        <authorList>
            <person name="Wang S."/>
        </authorList>
    </citation>
    <scope>NUCLEOTIDE SEQUENCE [LARGE SCALE GENOMIC DNA]</scope>
    <source>
        <strain evidence="8 9">WD2A32</strain>
    </source>
</reference>
<dbReference type="EMBL" id="QPMH01000016">
    <property type="protein sequence ID" value="RDD61030.1"/>
    <property type="molecule type" value="Genomic_DNA"/>
</dbReference>
<dbReference type="InterPro" id="IPR036393">
    <property type="entry name" value="AceGlu_kinase-like_sf"/>
</dbReference>
<gene>
    <name evidence="8" type="primary">arcC</name>
    <name evidence="8" type="ORF">DRB17_14995</name>
</gene>
<evidence type="ECO:0000256" key="3">
    <source>
        <dbReference type="ARBA" id="ARBA00022679"/>
    </source>
</evidence>
<protein>
    <recommendedName>
        <fullName evidence="5 6">Carbamate kinase</fullName>
    </recommendedName>
</protein>
<accession>A0A369T6T2</accession>
<proteinExistence type="inferred from homology"/>
<keyword evidence="4 6" id="KW-0418">Kinase</keyword>
<dbReference type="CDD" id="cd04235">
    <property type="entry name" value="AAK_CK"/>
    <property type="match status" value="1"/>
</dbReference>
<dbReference type="GO" id="GO:0019546">
    <property type="term" value="P:L-arginine deiminase pathway"/>
    <property type="evidence" value="ECO:0007669"/>
    <property type="project" value="TreeGrafter"/>
</dbReference>
<dbReference type="PANTHER" id="PTHR30409:SF1">
    <property type="entry name" value="CARBAMATE KINASE-RELATED"/>
    <property type="match status" value="1"/>
</dbReference>
<dbReference type="Pfam" id="PF00696">
    <property type="entry name" value="AA_kinase"/>
    <property type="match status" value="1"/>
</dbReference>
<comment type="similarity">
    <text evidence="2 6">Belongs to the carbamate kinase family.</text>
</comment>
<evidence type="ECO:0000313" key="8">
    <source>
        <dbReference type="EMBL" id="RDD61030.1"/>
    </source>
</evidence>
<dbReference type="GO" id="GO:0005829">
    <property type="term" value="C:cytosol"/>
    <property type="evidence" value="ECO:0007669"/>
    <property type="project" value="TreeGrafter"/>
</dbReference>
<dbReference type="SUPFAM" id="SSF53633">
    <property type="entry name" value="Carbamate kinase-like"/>
    <property type="match status" value="1"/>
</dbReference>
<dbReference type="InterPro" id="IPR003964">
    <property type="entry name" value="Carb_kinase"/>
</dbReference>
<dbReference type="FunFam" id="3.40.1160.10:FF:000007">
    <property type="entry name" value="Carbamate kinase"/>
    <property type="match status" value="1"/>
</dbReference>
<dbReference type="NCBIfam" id="TIGR00746">
    <property type="entry name" value="arcC"/>
    <property type="match status" value="1"/>
</dbReference>
<evidence type="ECO:0000313" key="9">
    <source>
        <dbReference type="Proteomes" id="UP000253941"/>
    </source>
</evidence>
<dbReference type="Proteomes" id="UP000253941">
    <property type="component" value="Unassembled WGS sequence"/>
</dbReference>
<feature type="domain" description="Aspartate/glutamate/uridylate kinase" evidence="7">
    <location>
        <begin position="1"/>
        <end position="275"/>
    </location>
</feature>
<evidence type="ECO:0000256" key="5">
    <source>
        <dbReference type="NCBIfam" id="TIGR00746"/>
    </source>
</evidence>
<dbReference type="PIRSF" id="PIRSF000723">
    <property type="entry name" value="Carbamate_kin"/>
    <property type="match status" value="1"/>
</dbReference>
<evidence type="ECO:0000256" key="4">
    <source>
        <dbReference type="ARBA" id="ARBA00022777"/>
    </source>
</evidence>
<evidence type="ECO:0000256" key="1">
    <source>
        <dbReference type="ARBA" id="ARBA00004850"/>
    </source>
</evidence>
<keyword evidence="9" id="KW-1185">Reference proteome</keyword>
<name>A0A369T6T2_9PROT</name>
<dbReference type="InterPro" id="IPR001048">
    <property type="entry name" value="Asp/Glu/Uridylate_kinase"/>
</dbReference>
<dbReference type="NCBIfam" id="NF009008">
    <property type="entry name" value="PRK12354.1"/>
    <property type="match status" value="1"/>
</dbReference>
<organism evidence="8 9">
    <name type="scientific">Ferruginivarius sediminum</name>
    <dbReference type="NCBI Taxonomy" id="2661937"/>
    <lineage>
        <taxon>Bacteria</taxon>
        <taxon>Pseudomonadati</taxon>
        <taxon>Pseudomonadota</taxon>
        <taxon>Alphaproteobacteria</taxon>
        <taxon>Rhodospirillales</taxon>
        <taxon>Rhodospirillaceae</taxon>
        <taxon>Ferruginivarius</taxon>
    </lineage>
</organism>
<dbReference type="RefSeq" id="WP_114583033.1">
    <property type="nucleotide sequence ID" value="NZ_QPMH01000016.1"/>
</dbReference>
<dbReference type="PRINTS" id="PR01469">
    <property type="entry name" value="CARBMTKINASE"/>
</dbReference>
<comment type="caution">
    <text evidence="8">The sequence shown here is derived from an EMBL/GenBank/DDBJ whole genome shotgun (WGS) entry which is preliminary data.</text>
</comment>
<keyword evidence="3 6" id="KW-0808">Transferase</keyword>